<dbReference type="GO" id="GO:0016491">
    <property type="term" value="F:oxidoreductase activity"/>
    <property type="evidence" value="ECO:0007669"/>
    <property type="project" value="UniProtKB-KW"/>
</dbReference>
<dbReference type="InterPro" id="IPR008274">
    <property type="entry name" value="AldOxase/xan_DH_MoCoBD1"/>
</dbReference>
<sequence>MSVDRADGTAAAPQATAAAPAGATEDKSGSLGRNVRRKEDRRLITGHGRYVTDIELPRMRHVAFLRSPYGHARITGVDVTAARDAGYRVFTGQDFSHVVLRAQSALPSYVETDQPVLAHEKVCFSGEPVAAVVAKDRYRAEDGLEFVDIDYEALPATVCAWQEPEVPVHPEAPDNVLLQRTFDAGSVTDAFTAADLIVERELVTNRHAGNPMECRAGVALWDAADGKLTFYNGTQVPHIVRNMIAELMGVPEGKVRVVAPDVGGGFGVKAVLYPEDVALCLMAREMPGIPLKWVEDRAEHLLAAAHARDHRYLIKAGFASDGTLLALEADVTCNVGAYSVYPWTAGIEPLMAGGLLSGPYKLDNYRCTVRGVATNTAPAGPYRGVARPASVFAMEAMFDDAAARLGIDAIEIRRRNVITPEDIPYKMPSRLVDDSGHYGECLDKALDALDYPAFRTEQARRREAGDNPIGIGVALYNELTGLGRAASAGPRMPFRTGHDACTVRINPDGRVTVISGITSQGQGSETMIAQIVSDAIGVGYDDVDVRIGDTDEALWGFGAFSSRQAVIGGGAAHNTAVAVKEKLVKLAAELIEAAEADLRVVDGEVYVVGEPKAQISVAELARVAYLESNRLPDGIDPGLDATTFFDPIRGAFAAGAQAAAVEVDRTTGELRILKYVCVEDAGRAMHPQIVDGQIAGAIAQGLGGALYEHLVYDDAGNLSTGTLLDYLMPTSAEVPDMVIGHVSHPAANPIGVRGVGEGGTLGPNAVLAGALRDALGIDVNTLPISPASVWKELHP</sequence>
<evidence type="ECO:0000256" key="1">
    <source>
        <dbReference type="ARBA" id="ARBA00022505"/>
    </source>
</evidence>
<dbReference type="SMART" id="SM01008">
    <property type="entry name" value="Ald_Xan_dh_C"/>
    <property type="match status" value="1"/>
</dbReference>
<gene>
    <name evidence="5" type="ORF">GCM10017577_55830</name>
</gene>
<dbReference type="InterPro" id="IPR016208">
    <property type="entry name" value="Ald_Oxase/xanthine_DH-like"/>
</dbReference>
<dbReference type="PANTHER" id="PTHR11908:SF132">
    <property type="entry name" value="ALDEHYDE OXIDASE 1-RELATED"/>
    <property type="match status" value="1"/>
</dbReference>
<dbReference type="Gene3D" id="3.30.365.10">
    <property type="entry name" value="Aldehyde oxidase/xanthine dehydrogenase, molybdopterin binding domain"/>
    <property type="match status" value="4"/>
</dbReference>
<evidence type="ECO:0000313" key="5">
    <source>
        <dbReference type="EMBL" id="GLL14436.1"/>
    </source>
</evidence>
<dbReference type="Pfam" id="PF01315">
    <property type="entry name" value="Ald_Xan_dh_C"/>
    <property type="match status" value="1"/>
</dbReference>
<proteinExistence type="predicted"/>
<evidence type="ECO:0000313" key="6">
    <source>
        <dbReference type="Proteomes" id="UP001143463"/>
    </source>
</evidence>
<comment type="caution">
    <text evidence="5">The sequence shown here is derived from an EMBL/GenBank/DDBJ whole genome shotgun (WGS) entry which is preliminary data.</text>
</comment>
<feature type="domain" description="Aldehyde oxidase/xanthine dehydrogenase a/b hammerhead" evidence="4">
    <location>
        <begin position="45"/>
        <end position="155"/>
    </location>
</feature>
<feature type="region of interest" description="Disordered" evidence="3">
    <location>
        <begin position="1"/>
        <end position="35"/>
    </location>
</feature>
<keyword evidence="2" id="KW-0560">Oxidoreductase</keyword>
<dbReference type="InterPro" id="IPR000674">
    <property type="entry name" value="Ald_Oxase/Xan_DH_a/b"/>
</dbReference>
<evidence type="ECO:0000259" key="4">
    <source>
        <dbReference type="SMART" id="SM01008"/>
    </source>
</evidence>
<keyword evidence="6" id="KW-1185">Reference proteome</keyword>
<evidence type="ECO:0000256" key="3">
    <source>
        <dbReference type="SAM" id="MobiDB-lite"/>
    </source>
</evidence>
<feature type="compositionally biased region" description="Low complexity" evidence="3">
    <location>
        <begin position="8"/>
        <end position="23"/>
    </location>
</feature>
<evidence type="ECO:0000256" key="2">
    <source>
        <dbReference type="ARBA" id="ARBA00023002"/>
    </source>
</evidence>
<dbReference type="EMBL" id="BSFQ01000032">
    <property type="protein sequence ID" value="GLL14436.1"/>
    <property type="molecule type" value="Genomic_DNA"/>
</dbReference>
<dbReference type="SUPFAM" id="SSF54665">
    <property type="entry name" value="CO dehydrogenase molybdoprotein N-domain-like"/>
    <property type="match status" value="1"/>
</dbReference>
<dbReference type="Gene3D" id="3.90.1170.50">
    <property type="entry name" value="Aldehyde oxidase/xanthine dehydrogenase, a/b hammerhead"/>
    <property type="match status" value="1"/>
</dbReference>
<organism evidence="5 6">
    <name type="scientific">Pseudonocardia halophobica</name>
    <dbReference type="NCBI Taxonomy" id="29401"/>
    <lineage>
        <taxon>Bacteria</taxon>
        <taxon>Bacillati</taxon>
        <taxon>Actinomycetota</taxon>
        <taxon>Actinomycetes</taxon>
        <taxon>Pseudonocardiales</taxon>
        <taxon>Pseudonocardiaceae</taxon>
        <taxon>Pseudonocardia</taxon>
    </lineage>
</organism>
<dbReference type="Proteomes" id="UP001143463">
    <property type="component" value="Unassembled WGS sequence"/>
</dbReference>
<dbReference type="SUPFAM" id="SSF56003">
    <property type="entry name" value="Molybdenum cofactor-binding domain"/>
    <property type="match status" value="1"/>
</dbReference>
<dbReference type="Pfam" id="PF20256">
    <property type="entry name" value="MoCoBD_2"/>
    <property type="match status" value="1"/>
</dbReference>
<dbReference type="RefSeq" id="WP_063739842.1">
    <property type="nucleotide sequence ID" value="NZ_BAAAUZ010000032.1"/>
</dbReference>
<reference evidence="5" key="1">
    <citation type="journal article" date="2014" name="Int. J. Syst. Evol. Microbiol.">
        <title>Complete genome sequence of Corynebacterium casei LMG S-19264T (=DSM 44701T), isolated from a smear-ripened cheese.</title>
        <authorList>
            <consortium name="US DOE Joint Genome Institute (JGI-PGF)"/>
            <person name="Walter F."/>
            <person name="Albersmeier A."/>
            <person name="Kalinowski J."/>
            <person name="Ruckert C."/>
        </authorList>
    </citation>
    <scope>NUCLEOTIDE SEQUENCE</scope>
    <source>
        <strain evidence="5">VKM Ac-1069</strain>
    </source>
</reference>
<protein>
    <submittedName>
        <fullName evidence="5">Dehydrogenase</fullName>
    </submittedName>
</protein>
<reference evidence="5" key="2">
    <citation type="submission" date="2023-01" db="EMBL/GenBank/DDBJ databases">
        <authorList>
            <person name="Sun Q."/>
            <person name="Evtushenko L."/>
        </authorList>
    </citation>
    <scope>NUCLEOTIDE SEQUENCE</scope>
    <source>
        <strain evidence="5">VKM Ac-1069</strain>
    </source>
</reference>
<dbReference type="Pfam" id="PF02738">
    <property type="entry name" value="MoCoBD_1"/>
    <property type="match status" value="1"/>
</dbReference>
<dbReference type="GO" id="GO:0005506">
    <property type="term" value="F:iron ion binding"/>
    <property type="evidence" value="ECO:0007669"/>
    <property type="project" value="InterPro"/>
</dbReference>
<accession>A0A9W6LAE4</accession>
<dbReference type="InterPro" id="IPR046867">
    <property type="entry name" value="AldOxase/xan_DH_MoCoBD2"/>
</dbReference>
<keyword evidence="1" id="KW-0500">Molybdenum</keyword>
<name>A0A9W6LAE4_9PSEU</name>
<dbReference type="InterPro" id="IPR037165">
    <property type="entry name" value="AldOxase/xan_DH_Mopterin-bd_sf"/>
</dbReference>
<dbReference type="InterPro" id="IPR036856">
    <property type="entry name" value="Ald_Oxase/Xan_DH_a/b_sf"/>
</dbReference>
<dbReference type="AlphaFoldDB" id="A0A9W6LAE4"/>
<dbReference type="PANTHER" id="PTHR11908">
    <property type="entry name" value="XANTHINE DEHYDROGENASE"/>
    <property type="match status" value="1"/>
</dbReference>